<evidence type="ECO:0000256" key="4">
    <source>
        <dbReference type="SAM" id="MobiDB-lite"/>
    </source>
</evidence>
<keyword evidence="7" id="KW-1185">Reference proteome</keyword>
<dbReference type="EMBL" id="QGDH01000022">
    <property type="protein sequence ID" value="RAR14400.1"/>
    <property type="molecule type" value="Genomic_DNA"/>
</dbReference>
<dbReference type="Gene3D" id="2.30.170.20">
    <property type="entry name" value="Ribosomal protein L24e"/>
    <property type="match status" value="1"/>
</dbReference>
<dbReference type="Gene3D" id="6.10.250.1270">
    <property type="match status" value="1"/>
</dbReference>
<comment type="similarity">
    <text evidence="1">Belongs to the eukaryotic ribosomal protein eL24 family.</text>
</comment>
<evidence type="ECO:0000313" key="7">
    <source>
        <dbReference type="Proteomes" id="UP000249619"/>
    </source>
</evidence>
<dbReference type="SUPFAM" id="SSF57716">
    <property type="entry name" value="Glucocorticoid receptor-like (DNA-binding domain)"/>
    <property type="match status" value="1"/>
</dbReference>
<keyword evidence="2 6" id="KW-0689">Ribosomal protein</keyword>
<dbReference type="PROSITE" id="PS01073">
    <property type="entry name" value="RIBOSOMAL_L24E"/>
    <property type="match status" value="1"/>
</dbReference>
<evidence type="ECO:0000256" key="3">
    <source>
        <dbReference type="ARBA" id="ARBA00023274"/>
    </source>
</evidence>
<protein>
    <submittedName>
        <fullName evidence="6">60s ribosomal protein l24</fullName>
    </submittedName>
</protein>
<dbReference type="InterPro" id="IPR000988">
    <property type="entry name" value="Ribosomal_eL24-rel_N"/>
</dbReference>
<organism evidence="6 7">
    <name type="scientific">Stemphylium lycopersici</name>
    <name type="common">Tomato gray leaf spot disease fungus</name>
    <name type="synonym">Thyrospora lycopersici</name>
    <dbReference type="NCBI Taxonomy" id="183478"/>
    <lineage>
        <taxon>Eukaryota</taxon>
        <taxon>Fungi</taxon>
        <taxon>Dikarya</taxon>
        <taxon>Ascomycota</taxon>
        <taxon>Pezizomycotina</taxon>
        <taxon>Dothideomycetes</taxon>
        <taxon>Pleosporomycetidae</taxon>
        <taxon>Pleosporales</taxon>
        <taxon>Pleosporineae</taxon>
        <taxon>Pleosporaceae</taxon>
        <taxon>Stemphylium</taxon>
    </lineage>
</organism>
<dbReference type="GO" id="GO:0022625">
    <property type="term" value="C:cytosolic large ribosomal subunit"/>
    <property type="evidence" value="ECO:0007669"/>
    <property type="project" value="TreeGrafter"/>
</dbReference>
<proteinExistence type="inferred from homology"/>
<evidence type="ECO:0000256" key="1">
    <source>
        <dbReference type="ARBA" id="ARBA00005647"/>
    </source>
</evidence>
<evidence type="ECO:0000256" key="2">
    <source>
        <dbReference type="ARBA" id="ARBA00022980"/>
    </source>
</evidence>
<sequence length="342" mass="37664">MYKELMVKFGIIQAVTTSVLIAILAELLGLSETISCALRKGSVNALILASRSFAAKWSEKVALDILKATWQLLMRITEELKSANSVGDNSLGIKLEALKHASLGNESRCSSEDLGLEDGSEQLLKDWEFFEDVDEDKTEGTDWHGGCGKAARSPTGLISNIALNSRPTTTPRLTHRYHANTANMRTYDDSFSGQKIYPGKGKLYVRGDSKIFRFQNGKTESLFLQRKNPRKIHWTTLYRRAHKKGISEEVAKKRTRRTVKHQRAIVGASLDVIKERRSQRPEARAAARSAAVKEGKEKKAAAESQKKAEKAKSAAASARGNAAKVSKQGAKGAAPKVQARTR</sequence>
<name>A0A364NAY7_STELY</name>
<keyword evidence="3" id="KW-0687">Ribonucleoprotein</keyword>
<dbReference type="Pfam" id="PF01246">
    <property type="entry name" value="Ribosomal_L24e"/>
    <property type="match status" value="1"/>
</dbReference>
<dbReference type="InterPro" id="IPR023442">
    <property type="entry name" value="Ribosomal_eL24_CS"/>
</dbReference>
<accession>A0A364NAY7</accession>
<dbReference type="STRING" id="183478.A0A364NAY7"/>
<dbReference type="InterPro" id="IPR038630">
    <property type="entry name" value="L24e/L24_sf"/>
</dbReference>
<dbReference type="PANTHER" id="PTHR10792:SF1">
    <property type="entry name" value="RIBOSOMAL PROTEIN L24"/>
    <property type="match status" value="1"/>
</dbReference>
<gene>
    <name evidence="6" type="ORF">DDE83_002168</name>
</gene>
<dbReference type="AlphaFoldDB" id="A0A364NAY7"/>
<evidence type="ECO:0000259" key="5">
    <source>
        <dbReference type="Pfam" id="PF01246"/>
    </source>
</evidence>
<dbReference type="GO" id="GO:0002181">
    <property type="term" value="P:cytoplasmic translation"/>
    <property type="evidence" value="ECO:0007669"/>
    <property type="project" value="TreeGrafter"/>
</dbReference>
<dbReference type="GO" id="GO:0003729">
    <property type="term" value="F:mRNA binding"/>
    <property type="evidence" value="ECO:0007669"/>
    <property type="project" value="TreeGrafter"/>
</dbReference>
<dbReference type="PANTHER" id="PTHR10792">
    <property type="entry name" value="60S RIBOSOMAL PROTEIN L24"/>
    <property type="match status" value="1"/>
</dbReference>
<feature type="compositionally biased region" description="Low complexity" evidence="4">
    <location>
        <begin position="313"/>
        <end position="324"/>
    </location>
</feature>
<dbReference type="CDD" id="cd00472">
    <property type="entry name" value="Ribosomal_L24e_L24"/>
    <property type="match status" value="1"/>
</dbReference>
<dbReference type="GO" id="GO:0003735">
    <property type="term" value="F:structural constituent of ribosome"/>
    <property type="evidence" value="ECO:0007669"/>
    <property type="project" value="InterPro"/>
</dbReference>
<dbReference type="Proteomes" id="UP000249619">
    <property type="component" value="Unassembled WGS sequence"/>
</dbReference>
<dbReference type="OrthoDB" id="1727108at2759"/>
<dbReference type="InterPro" id="IPR056366">
    <property type="entry name" value="Ribosomal_eL24"/>
</dbReference>
<feature type="region of interest" description="Disordered" evidence="4">
    <location>
        <begin position="276"/>
        <end position="342"/>
    </location>
</feature>
<evidence type="ECO:0000313" key="6">
    <source>
        <dbReference type="EMBL" id="RAR14400.1"/>
    </source>
</evidence>
<comment type="caution">
    <text evidence="6">The sequence shown here is derived from an EMBL/GenBank/DDBJ whole genome shotgun (WGS) entry which is preliminary data.</text>
</comment>
<feature type="domain" description="Large ribosomal subunit protein eL24-related N-terminal" evidence="5">
    <location>
        <begin position="184"/>
        <end position="249"/>
    </location>
</feature>
<dbReference type="FunFam" id="2.30.170.20:FF:000002">
    <property type="entry name" value="60S ribosomal protein L24"/>
    <property type="match status" value="1"/>
</dbReference>
<reference evidence="7" key="1">
    <citation type="submission" date="2018-05" db="EMBL/GenBank/DDBJ databases">
        <title>Draft genome sequence of Stemphylium lycopersici strain CIDEFI 213.</title>
        <authorList>
            <person name="Medina R."/>
            <person name="Franco M.E.E."/>
            <person name="Lucentini C.G."/>
            <person name="Saparrat M.C.N."/>
            <person name="Balatti P.A."/>
        </authorList>
    </citation>
    <scope>NUCLEOTIDE SEQUENCE [LARGE SCALE GENOMIC DNA]</scope>
    <source>
        <strain evidence="7">CIDEFI 213</strain>
    </source>
</reference>
<feature type="compositionally biased region" description="Basic and acidic residues" evidence="4">
    <location>
        <begin position="276"/>
        <end position="312"/>
    </location>
</feature>